<dbReference type="GO" id="GO:0000398">
    <property type="term" value="P:mRNA splicing, via spliceosome"/>
    <property type="evidence" value="ECO:0007669"/>
    <property type="project" value="TreeGrafter"/>
</dbReference>
<feature type="region of interest" description="Disordered" evidence="1">
    <location>
        <begin position="365"/>
        <end position="392"/>
    </location>
</feature>
<evidence type="ECO:0000259" key="2">
    <source>
        <dbReference type="SMART" id="SM00360"/>
    </source>
</evidence>
<dbReference type="EMBL" id="LFMY01000004">
    <property type="protein sequence ID" value="OKL61259.1"/>
    <property type="molecule type" value="Genomic_DNA"/>
</dbReference>
<dbReference type="GO" id="GO:0005654">
    <property type="term" value="C:nucleoplasm"/>
    <property type="evidence" value="ECO:0007669"/>
    <property type="project" value="TreeGrafter"/>
</dbReference>
<dbReference type="CDD" id="cd00590">
    <property type="entry name" value="RRM_SF"/>
    <property type="match status" value="1"/>
</dbReference>
<evidence type="ECO:0000313" key="3">
    <source>
        <dbReference type="EMBL" id="OKL61259.1"/>
    </source>
</evidence>
<protein>
    <recommendedName>
        <fullName evidence="2">RRM domain-containing protein</fullName>
    </recommendedName>
</protein>
<reference evidence="3 4" key="1">
    <citation type="submission" date="2015-06" db="EMBL/GenBank/DDBJ databases">
        <title>Talaromyces atroroseus IBT 11181 draft genome.</title>
        <authorList>
            <person name="Rasmussen K.B."/>
            <person name="Rasmussen S."/>
            <person name="Petersen B."/>
            <person name="Sicheritz-Ponten T."/>
            <person name="Mortensen U.H."/>
            <person name="Thrane U."/>
        </authorList>
    </citation>
    <scope>NUCLEOTIDE SEQUENCE [LARGE SCALE GENOMIC DNA]</scope>
    <source>
        <strain evidence="3 4">IBT 11181</strain>
    </source>
</reference>
<feature type="region of interest" description="Disordered" evidence="1">
    <location>
        <begin position="488"/>
        <end position="589"/>
    </location>
</feature>
<dbReference type="Gene3D" id="3.10.590.10">
    <property type="entry name" value="ph1033 like domains"/>
    <property type="match status" value="2"/>
</dbReference>
<name>A0A225AZX3_TALAT</name>
<keyword evidence="4" id="KW-1185">Reference proteome</keyword>
<dbReference type="InterPro" id="IPR007275">
    <property type="entry name" value="YTH_domain"/>
</dbReference>
<dbReference type="GO" id="GO:0000381">
    <property type="term" value="P:regulation of alternative mRNA splicing, via spliceosome"/>
    <property type="evidence" value="ECO:0007669"/>
    <property type="project" value="TreeGrafter"/>
</dbReference>
<dbReference type="InterPro" id="IPR035979">
    <property type="entry name" value="RBD_domain_sf"/>
</dbReference>
<dbReference type="GO" id="GO:1990247">
    <property type="term" value="F:N6-methyladenosine-containing RNA reader activity"/>
    <property type="evidence" value="ECO:0007669"/>
    <property type="project" value="TreeGrafter"/>
</dbReference>
<gene>
    <name evidence="3" type="ORF">UA08_03924</name>
</gene>
<dbReference type="Proteomes" id="UP000214365">
    <property type="component" value="Unassembled WGS sequence"/>
</dbReference>
<comment type="caution">
    <text evidence="3">The sequence shown here is derived from an EMBL/GenBank/DDBJ whole genome shotgun (WGS) entry which is preliminary data.</text>
</comment>
<dbReference type="Gene3D" id="3.30.70.330">
    <property type="match status" value="1"/>
</dbReference>
<feature type="compositionally biased region" description="Acidic residues" evidence="1">
    <location>
        <begin position="533"/>
        <end position="561"/>
    </location>
</feature>
<dbReference type="InterPro" id="IPR045168">
    <property type="entry name" value="YTH_prot"/>
</dbReference>
<dbReference type="InterPro" id="IPR057720">
    <property type="entry name" value="RRM_YTH1"/>
</dbReference>
<dbReference type="OrthoDB" id="306690at2759"/>
<dbReference type="GO" id="GO:0003729">
    <property type="term" value="F:mRNA binding"/>
    <property type="evidence" value="ECO:0007669"/>
    <property type="project" value="TreeGrafter"/>
</dbReference>
<proteinExistence type="predicted"/>
<accession>A0A225AZX3</accession>
<dbReference type="Pfam" id="PF04146">
    <property type="entry name" value="YTH"/>
    <property type="match status" value="1"/>
</dbReference>
<dbReference type="RefSeq" id="XP_020121380.1">
    <property type="nucleotide sequence ID" value="XM_020266278.1"/>
</dbReference>
<dbReference type="InterPro" id="IPR012677">
    <property type="entry name" value="Nucleotide-bd_a/b_plait_sf"/>
</dbReference>
<dbReference type="AlphaFoldDB" id="A0A225AZX3"/>
<dbReference type="InterPro" id="IPR000504">
    <property type="entry name" value="RRM_dom"/>
</dbReference>
<dbReference type="GeneID" id="31003679"/>
<feature type="region of interest" description="Disordered" evidence="1">
    <location>
        <begin position="274"/>
        <end position="297"/>
    </location>
</feature>
<dbReference type="PANTHER" id="PTHR12357">
    <property type="entry name" value="YTH YT521-B HOMOLOGY DOMAIN-CONTAINING"/>
    <property type="match status" value="1"/>
</dbReference>
<sequence length="652" mass="71756">MGDVDVPPDHSQASKDGVTEDIMPSGQGPSDHSSPDSRKPLIKPPTQPLESSHIATRPHSERRSAPHGYPGPGSHRALRTALNMADMTSALPCYQASARPFSQQNVHQQFIHTHQPQGIIYPVHQMPYLNQNASGGTMYNPPYSPPYHNPYIQQQSQLQLGYSPYHGSHNHQIGAAMPPQSSAFNTVYFTQNPYGPSYGEMQATVNIRMEGQPNLTNAEYRRSQQFQPSNTKESEKRKSPAHYDVSQTIVDGSSSMKQPRASVVSVSARLPLVTISNTPPRGPPRKPKQSGHALWVGNLPPSTNVVDLKDHFSRDATSDIESVFLISKSNCAFVNYKTEAACAAAVARFHDSNFQGVRLVCRSRRGAGAGSGQNNPPSARPGDEGQAPSEDEDMATKLVEEPHAGHAHRPSRVPERFFIVKSLTVEDLELSRRSGIWATQTHNEAALNQAYESADNVYLIFSANKSGEYFGYARMASAIADDETLALEVPPRPENPSAEADDLDVMSTEATTTAPKGRIIDDSARGTIFWEADSSEDDGDSKEDDSENEENEENGEDEVDDDTARSERSTAELGGEDANSGGQTFGKPFRIEWMSTERVPFYRTRGLRNPWNSNREVKIARDGTEIEPSVGRKLTQLFHVPSNVISSFQRPY</sequence>
<organism evidence="3 4">
    <name type="scientific">Talaromyces atroroseus</name>
    <dbReference type="NCBI Taxonomy" id="1441469"/>
    <lineage>
        <taxon>Eukaryota</taxon>
        <taxon>Fungi</taxon>
        <taxon>Dikarya</taxon>
        <taxon>Ascomycota</taxon>
        <taxon>Pezizomycotina</taxon>
        <taxon>Eurotiomycetes</taxon>
        <taxon>Eurotiomycetidae</taxon>
        <taxon>Eurotiales</taxon>
        <taxon>Trichocomaceae</taxon>
        <taxon>Talaromyces</taxon>
        <taxon>Talaromyces sect. Trachyspermi</taxon>
    </lineage>
</organism>
<feature type="compositionally biased region" description="Polar residues" evidence="1">
    <location>
        <begin position="219"/>
        <end position="231"/>
    </location>
</feature>
<dbReference type="Pfam" id="PF25701">
    <property type="entry name" value="RRM_YTH1"/>
    <property type="match status" value="1"/>
</dbReference>
<evidence type="ECO:0000313" key="4">
    <source>
        <dbReference type="Proteomes" id="UP000214365"/>
    </source>
</evidence>
<feature type="domain" description="RRM" evidence="2">
    <location>
        <begin position="293"/>
        <end position="362"/>
    </location>
</feature>
<dbReference type="STRING" id="1441469.A0A225AZX3"/>
<dbReference type="CDD" id="cd21134">
    <property type="entry name" value="YTH"/>
    <property type="match status" value="1"/>
</dbReference>
<evidence type="ECO:0000256" key="1">
    <source>
        <dbReference type="SAM" id="MobiDB-lite"/>
    </source>
</evidence>
<feature type="region of interest" description="Disordered" evidence="1">
    <location>
        <begin position="219"/>
        <end position="243"/>
    </location>
</feature>
<dbReference type="PANTHER" id="PTHR12357:SF3">
    <property type="entry name" value="YTH DOMAIN-CONTAINING PROTEIN 1"/>
    <property type="match status" value="1"/>
</dbReference>
<dbReference type="SMART" id="SM00360">
    <property type="entry name" value="RRM"/>
    <property type="match status" value="1"/>
</dbReference>
<dbReference type="SUPFAM" id="SSF54928">
    <property type="entry name" value="RNA-binding domain, RBD"/>
    <property type="match status" value="1"/>
</dbReference>
<feature type="region of interest" description="Disordered" evidence="1">
    <location>
        <begin position="1"/>
        <end position="75"/>
    </location>
</feature>